<reference evidence="1" key="1">
    <citation type="submission" date="2022-02" db="EMBL/GenBank/DDBJ databases">
        <title>Plant Genome Project.</title>
        <authorList>
            <person name="Zhang R.-G."/>
        </authorList>
    </citation>
    <scope>NUCLEOTIDE SEQUENCE</scope>
    <source>
        <strain evidence="1">AT1</strain>
    </source>
</reference>
<proteinExistence type="predicted"/>
<comment type="caution">
    <text evidence="1">The sequence shown here is derived from an EMBL/GenBank/DDBJ whole genome shotgun (WGS) entry which is preliminary data.</text>
</comment>
<dbReference type="Proteomes" id="UP001062846">
    <property type="component" value="Chromosome 12"/>
</dbReference>
<protein>
    <submittedName>
        <fullName evidence="1">Uncharacterized protein</fullName>
    </submittedName>
</protein>
<dbReference type="EMBL" id="CM046399">
    <property type="protein sequence ID" value="KAI8527572.1"/>
    <property type="molecule type" value="Genomic_DNA"/>
</dbReference>
<evidence type="ECO:0000313" key="1">
    <source>
        <dbReference type="EMBL" id="KAI8527572.1"/>
    </source>
</evidence>
<gene>
    <name evidence="1" type="ORF">RHMOL_Rhmol12G0085500</name>
</gene>
<sequence length="129" mass="14848">MGPISWLGKSEGPWESRLIGKLMMFSILKYKGILVQILKFVMERGLIPSDGEIWRFSRCVIVPTLHQKYVAAMISLFGQATDRLCQRLDEVDSNRRVRLKDEEWVRVLDALCNLNFPPLFNIEGLLIAP</sequence>
<accession>A0ACC0LG73</accession>
<name>A0ACC0LG73_RHOML</name>
<evidence type="ECO:0000313" key="2">
    <source>
        <dbReference type="Proteomes" id="UP001062846"/>
    </source>
</evidence>
<organism evidence="1 2">
    <name type="scientific">Rhododendron molle</name>
    <name type="common">Chinese azalea</name>
    <name type="synonym">Azalea mollis</name>
    <dbReference type="NCBI Taxonomy" id="49168"/>
    <lineage>
        <taxon>Eukaryota</taxon>
        <taxon>Viridiplantae</taxon>
        <taxon>Streptophyta</taxon>
        <taxon>Embryophyta</taxon>
        <taxon>Tracheophyta</taxon>
        <taxon>Spermatophyta</taxon>
        <taxon>Magnoliopsida</taxon>
        <taxon>eudicotyledons</taxon>
        <taxon>Gunneridae</taxon>
        <taxon>Pentapetalae</taxon>
        <taxon>asterids</taxon>
        <taxon>Ericales</taxon>
        <taxon>Ericaceae</taxon>
        <taxon>Ericoideae</taxon>
        <taxon>Rhodoreae</taxon>
        <taxon>Rhododendron</taxon>
    </lineage>
</organism>
<keyword evidence="2" id="KW-1185">Reference proteome</keyword>